<dbReference type="EMBL" id="FUXI01000020">
    <property type="protein sequence ID" value="SJZ89825.1"/>
    <property type="molecule type" value="Genomic_DNA"/>
</dbReference>
<proteinExistence type="predicted"/>
<dbReference type="RefSeq" id="WP_144399551.1">
    <property type="nucleotide sequence ID" value="NZ_FUXI01000020.1"/>
</dbReference>
<protein>
    <recommendedName>
        <fullName evidence="3">Phage protein</fullName>
    </recommendedName>
</protein>
<name>A0A1T4PE33_9ENTE</name>
<sequence>MSEISERLKGNAVLSNTFIKAYIRPETLSDDVDSITIAPLEPIQNGISGSDRVLTQVFAYQINAESKSRLRVKEMQRAVSEEMRALGFVQQLGGLDEYFEETGRYVDARRFRGSTKLYETNY</sequence>
<dbReference type="Proteomes" id="UP000190328">
    <property type="component" value="Unassembled WGS sequence"/>
</dbReference>
<evidence type="ECO:0008006" key="3">
    <source>
        <dbReference type="Google" id="ProtNLM"/>
    </source>
</evidence>
<reference evidence="1 2" key="1">
    <citation type="submission" date="2017-02" db="EMBL/GenBank/DDBJ databases">
        <authorList>
            <person name="Peterson S.W."/>
        </authorList>
    </citation>
    <scope>NUCLEOTIDE SEQUENCE [LARGE SCALE GENOMIC DNA]</scope>
    <source>
        <strain evidence="1 2">ATCC BAA-1030</strain>
    </source>
</reference>
<dbReference type="AlphaFoldDB" id="A0A1T4PE33"/>
<dbReference type="OrthoDB" id="2168818at2"/>
<dbReference type="STRING" id="263852.SAMN02745116_01780"/>
<evidence type="ECO:0000313" key="2">
    <source>
        <dbReference type="Proteomes" id="UP000190328"/>
    </source>
</evidence>
<gene>
    <name evidence="1" type="ORF">SAMN02745116_01780</name>
</gene>
<keyword evidence="2" id="KW-1185">Reference proteome</keyword>
<organism evidence="1 2">
    <name type="scientific">Pilibacter termitis</name>
    <dbReference type="NCBI Taxonomy" id="263852"/>
    <lineage>
        <taxon>Bacteria</taxon>
        <taxon>Bacillati</taxon>
        <taxon>Bacillota</taxon>
        <taxon>Bacilli</taxon>
        <taxon>Lactobacillales</taxon>
        <taxon>Enterococcaceae</taxon>
        <taxon>Pilibacter</taxon>
    </lineage>
</organism>
<evidence type="ECO:0000313" key="1">
    <source>
        <dbReference type="EMBL" id="SJZ89825.1"/>
    </source>
</evidence>
<accession>A0A1T4PE33</accession>